<dbReference type="HOGENOM" id="CLU_3034048_0_0_1"/>
<dbReference type="AlphaFoldDB" id="G2RCR6"/>
<protein>
    <submittedName>
        <fullName evidence="1">Uncharacterized protein</fullName>
    </submittedName>
</protein>
<sequence>MFDRLTLSTEESRYSDRFLVTSPMVVALIEGVLGYKLVSTHGTWVFRRETAFRTL</sequence>
<dbReference type="EMBL" id="CP003013">
    <property type="protein sequence ID" value="AEO70662.1"/>
    <property type="molecule type" value="Genomic_DNA"/>
</dbReference>
<evidence type="ECO:0000313" key="2">
    <source>
        <dbReference type="Proteomes" id="UP000008181"/>
    </source>
</evidence>
<evidence type="ECO:0000313" key="1">
    <source>
        <dbReference type="EMBL" id="AEO70662.1"/>
    </source>
</evidence>
<keyword evidence="2" id="KW-1185">Reference proteome</keyword>
<reference evidence="1 2" key="1">
    <citation type="journal article" date="2011" name="Nat. Biotechnol.">
        <title>Comparative genomic analysis of the thermophilic biomass-degrading fungi Myceliophthora thermophila and Thielavia terrestris.</title>
        <authorList>
            <person name="Berka R.M."/>
            <person name="Grigoriev I.V."/>
            <person name="Otillar R."/>
            <person name="Salamov A."/>
            <person name="Grimwood J."/>
            <person name="Reid I."/>
            <person name="Ishmael N."/>
            <person name="John T."/>
            <person name="Darmond C."/>
            <person name="Moisan M.-C."/>
            <person name="Henrissat B."/>
            <person name="Coutinho P.M."/>
            <person name="Lombard V."/>
            <person name="Natvig D.O."/>
            <person name="Lindquist E."/>
            <person name="Schmutz J."/>
            <person name="Lucas S."/>
            <person name="Harris P."/>
            <person name="Powlowski J."/>
            <person name="Bellemare A."/>
            <person name="Taylor D."/>
            <person name="Butler G."/>
            <person name="de Vries R.P."/>
            <person name="Allijn I.E."/>
            <person name="van den Brink J."/>
            <person name="Ushinsky S."/>
            <person name="Storms R."/>
            <person name="Powell A.J."/>
            <person name="Paulsen I.T."/>
            <person name="Elbourne L.D.H."/>
            <person name="Baker S.E."/>
            <person name="Magnuson J."/>
            <person name="LaBoissiere S."/>
            <person name="Clutterbuck A.J."/>
            <person name="Martinez D."/>
            <person name="Wogulis M."/>
            <person name="de Leon A.L."/>
            <person name="Rey M.W."/>
            <person name="Tsang A."/>
        </authorList>
    </citation>
    <scope>NUCLEOTIDE SEQUENCE [LARGE SCALE GENOMIC DNA]</scope>
    <source>
        <strain evidence="2">ATCC 38088 / NRRL 8126</strain>
    </source>
</reference>
<dbReference type="eggNOG" id="ENOG502TCUE">
    <property type="taxonomic scope" value="Eukaryota"/>
</dbReference>
<name>G2RCR6_THETT</name>
<dbReference type="GeneID" id="11522935"/>
<dbReference type="KEGG" id="ttt:THITE_2122313"/>
<proteinExistence type="predicted"/>
<dbReference type="OrthoDB" id="4926491at2759"/>
<organism evidence="1 2">
    <name type="scientific">Thermothielavioides terrestris (strain ATCC 38088 / NRRL 8126)</name>
    <name type="common">Thielavia terrestris</name>
    <dbReference type="NCBI Taxonomy" id="578455"/>
    <lineage>
        <taxon>Eukaryota</taxon>
        <taxon>Fungi</taxon>
        <taxon>Dikarya</taxon>
        <taxon>Ascomycota</taxon>
        <taxon>Pezizomycotina</taxon>
        <taxon>Sordariomycetes</taxon>
        <taxon>Sordariomycetidae</taxon>
        <taxon>Sordariales</taxon>
        <taxon>Chaetomiaceae</taxon>
        <taxon>Thermothielavioides</taxon>
        <taxon>Thermothielavioides terrestris</taxon>
    </lineage>
</organism>
<dbReference type="Proteomes" id="UP000008181">
    <property type="component" value="Chromosome 5"/>
</dbReference>
<dbReference type="RefSeq" id="XP_003656998.1">
    <property type="nucleotide sequence ID" value="XM_003656950.1"/>
</dbReference>
<gene>
    <name evidence="1" type="ORF">THITE_2122313</name>
</gene>
<accession>G2RCR6</accession>